<reference evidence="2" key="1">
    <citation type="submission" date="2021-09" db="EMBL/GenBank/DDBJ databases">
        <title>The genome of Mauremys mutica provides insights into the evolution of semi-aquatic lifestyle.</title>
        <authorList>
            <person name="Gong S."/>
            <person name="Gao Y."/>
        </authorList>
    </citation>
    <scope>NUCLEOTIDE SEQUENCE</scope>
    <source>
        <strain evidence="2">MM-2020</strain>
        <tissue evidence="2">Muscle</tissue>
    </source>
</reference>
<proteinExistence type="predicted"/>
<dbReference type="AlphaFoldDB" id="A0A9D3WWX5"/>
<sequence length="128" mass="13452">MGRAGTHYRDPTADIPGEKGPSIGEKPTAKGPETPSPTPATRSELAAWRFSLDHGVTFGRGGGKLGVLGKPYKCNWLRGMALKRSRGKGRGSGCDRRHCAGKESPGGTGFNWGILSVPSAPHALDVML</sequence>
<evidence type="ECO:0000313" key="2">
    <source>
        <dbReference type="EMBL" id="KAH1168213.1"/>
    </source>
</evidence>
<keyword evidence="3" id="KW-1185">Reference proteome</keyword>
<accession>A0A9D3WWX5</accession>
<dbReference type="EMBL" id="JAHDVG010000486">
    <property type="protein sequence ID" value="KAH1168213.1"/>
    <property type="molecule type" value="Genomic_DNA"/>
</dbReference>
<protein>
    <submittedName>
        <fullName evidence="2">Uncharacterized protein</fullName>
    </submittedName>
</protein>
<evidence type="ECO:0000256" key="1">
    <source>
        <dbReference type="SAM" id="MobiDB-lite"/>
    </source>
</evidence>
<gene>
    <name evidence="2" type="ORF">KIL84_003696</name>
</gene>
<dbReference type="Proteomes" id="UP000827986">
    <property type="component" value="Unassembled WGS sequence"/>
</dbReference>
<evidence type="ECO:0000313" key="3">
    <source>
        <dbReference type="Proteomes" id="UP000827986"/>
    </source>
</evidence>
<feature type="region of interest" description="Disordered" evidence="1">
    <location>
        <begin position="1"/>
        <end position="42"/>
    </location>
</feature>
<comment type="caution">
    <text evidence="2">The sequence shown here is derived from an EMBL/GenBank/DDBJ whole genome shotgun (WGS) entry which is preliminary data.</text>
</comment>
<organism evidence="2 3">
    <name type="scientific">Mauremys mutica</name>
    <name type="common">yellowpond turtle</name>
    <dbReference type="NCBI Taxonomy" id="74926"/>
    <lineage>
        <taxon>Eukaryota</taxon>
        <taxon>Metazoa</taxon>
        <taxon>Chordata</taxon>
        <taxon>Craniata</taxon>
        <taxon>Vertebrata</taxon>
        <taxon>Euteleostomi</taxon>
        <taxon>Archelosauria</taxon>
        <taxon>Testudinata</taxon>
        <taxon>Testudines</taxon>
        <taxon>Cryptodira</taxon>
        <taxon>Durocryptodira</taxon>
        <taxon>Testudinoidea</taxon>
        <taxon>Geoemydidae</taxon>
        <taxon>Geoemydinae</taxon>
        <taxon>Mauremys</taxon>
    </lineage>
</organism>
<name>A0A9D3WWX5_9SAUR</name>